<dbReference type="InterPro" id="IPR001611">
    <property type="entry name" value="Leu-rich_rpt"/>
</dbReference>
<sequence>MKLTADLILQSPTHINASKEHEIDLRENRIPMIENLGATKDLYDAIDLTDNEIMVLGNFPLLKRLKCLFLGNNRIKQISDNIEDTLPNIHTIVLTNNYIEELVDLEPLRNLKNLEHLVLINNPVFRKQDFRTWLIYRIPQLRVLNFQKIKLAERKHAQSLYENNDGTLSLAAQNILKVAPSNVFEPGEGLTENQDSTMNTSTNNQEEINQDLAINPEADQVLQNALQAMQNVQTHALESVVRTGKMSIQNSVSRNT</sequence>
<dbReference type="PROSITE" id="PS51450">
    <property type="entry name" value="LRR"/>
    <property type="match status" value="1"/>
</dbReference>
<dbReference type="PANTHER" id="PTHR10552">
    <property type="entry name" value="U2 SMALL NUCLEAR RIBONUCLEOPROTEIN A"/>
    <property type="match status" value="1"/>
</dbReference>
<evidence type="ECO:0000256" key="3">
    <source>
        <dbReference type="ARBA" id="ARBA00022737"/>
    </source>
</evidence>
<comment type="subcellular location">
    <subcellularLocation>
        <location evidence="1">Nucleus</location>
    </subcellularLocation>
</comment>
<evidence type="ECO:0000256" key="1">
    <source>
        <dbReference type="ARBA" id="ARBA00004123"/>
    </source>
</evidence>
<dbReference type="Gene3D" id="3.80.10.10">
    <property type="entry name" value="Ribonuclease Inhibitor"/>
    <property type="match status" value="1"/>
</dbReference>
<keyword evidence="3" id="KW-0677">Repeat</keyword>
<organism evidence="7 8">
    <name type="scientific">Smittium angustum</name>
    <dbReference type="NCBI Taxonomy" id="133377"/>
    <lineage>
        <taxon>Eukaryota</taxon>
        <taxon>Fungi</taxon>
        <taxon>Fungi incertae sedis</taxon>
        <taxon>Zoopagomycota</taxon>
        <taxon>Kickxellomycotina</taxon>
        <taxon>Harpellomycetes</taxon>
        <taxon>Harpellales</taxon>
        <taxon>Legeriomycetaceae</taxon>
        <taxon>Smittium</taxon>
    </lineage>
</organism>
<dbReference type="InterPro" id="IPR044640">
    <property type="entry name" value="RU2A"/>
</dbReference>
<evidence type="ECO:0000256" key="5">
    <source>
        <dbReference type="ARBA" id="ARBA00024196"/>
    </source>
</evidence>
<dbReference type="GO" id="GO:0030620">
    <property type="term" value="F:U2 snRNA binding"/>
    <property type="evidence" value="ECO:0007669"/>
    <property type="project" value="InterPro"/>
</dbReference>
<dbReference type="GO" id="GO:0005634">
    <property type="term" value="C:nucleus"/>
    <property type="evidence" value="ECO:0007669"/>
    <property type="project" value="UniProtKB-SubCell"/>
</dbReference>
<dbReference type="FunFam" id="3.80.10.10:FF:000026">
    <property type="entry name" value="U2 small nuclear ribonucleoprotein A"/>
    <property type="match status" value="1"/>
</dbReference>
<evidence type="ECO:0000256" key="4">
    <source>
        <dbReference type="ARBA" id="ARBA00023242"/>
    </source>
</evidence>
<dbReference type="Proteomes" id="UP000245591">
    <property type="component" value="Unassembled WGS sequence"/>
</dbReference>
<evidence type="ECO:0000256" key="6">
    <source>
        <dbReference type="ARBA" id="ARBA00024238"/>
    </source>
</evidence>
<dbReference type="PANTHER" id="PTHR10552:SF6">
    <property type="entry name" value="U2 SMALL NUCLEAR RIBONUCLEOPROTEIN A"/>
    <property type="match status" value="1"/>
</dbReference>
<dbReference type="EMBL" id="MBFU01000176">
    <property type="protein sequence ID" value="PWA01408.1"/>
    <property type="molecule type" value="Genomic_DNA"/>
</dbReference>
<dbReference type="GO" id="GO:0000398">
    <property type="term" value="P:mRNA splicing, via spliceosome"/>
    <property type="evidence" value="ECO:0007669"/>
    <property type="project" value="InterPro"/>
</dbReference>
<evidence type="ECO:0000256" key="2">
    <source>
        <dbReference type="ARBA" id="ARBA00022614"/>
    </source>
</evidence>
<evidence type="ECO:0000313" key="8">
    <source>
        <dbReference type="Proteomes" id="UP000245591"/>
    </source>
</evidence>
<dbReference type="AlphaFoldDB" id="A0A2U1J8V7"/>
<keyword evidence="2" id="KW-0433">Leucine-rich repeat</keyword>
<proteinExistence type="inferred from homology"/>
<dbReference type="Pfam" id="PF14580">
    <property type="entry name" value="LRR_9"/>
    <property type="match status" value="1"/>
</dbReference>
<dbReference type="InterPro" id="IPR032675">
    <property type="entry name" value="LRR_dom_sf"/>
</dbReference>
<comment type="similarity">
    <text evidence="5">Belongs to the U2 small nuclear ribonucleoprotein A family.</text>
</comment>
<accession>A0A2U1J8V7</accession>
<comment type="caution">
    <text evidence="7">The sequence shown here is derived from an EMBL/GenBank/DDBJ whole genome shotgun (WGS) entry which is preliminary data.</text>
</comment>
<name>A0A2U1J8V7_SMIAN</name>
<evidence type="ECO:0000313" key="7">
    <source>
        <dbReference type="EMBL" id="PWA01408.1"/>
    </source>
</evidence>
<keyword evidence="8" id="KW-1185">Reference proteome</keyword>
<protein>
    <recommendedName>
        <fullName evidence="6">U2 small nuclear ribonucleoprotein A'</fullName>
    </recommendedName>
</protein>
<reference evidence="7 8" key="1">
    <citation type="journal article" date="2018" name="MBio">
        <title>Comparative Genomics Reveals the Core Gene Toolbox for the Fungus-Insect Symbiosis.</title>
        <authorList>
            <person name="Wang Y."/>
            <person name="Stata M."/>
            <person name="Wang W."/>
            <person name="Stajich J.E."/>
            <person name="White M.M."/>
            <person name="Moncalvo J.M."/>
        </authorList>
    </citation>
    <scope>NUCLEOTIDE SEQUENCE [LARGE SCALE GENOMIC DNA]</scope>
    <source>
        <strain evidence="7 8">AUS-126-30</strain>
    </source>
</reference>
<dbReference type="SUPFAM" id="SSF52058">
    <property type="entry name" value="L domain-like"/>
    <property type="match status" value="1"/>
</dbReference>
<keyword evidence="4" id="KW-0539">Nucleus</keyword>
<gene>
    <name evidence="7" type="ORF">BB558_002492</name>
</gene>